<protein>
    <recommendedName>
        <fullName evidence="4">Envelope fusion protein</fullName>
    </recommendedName>
</protein>
<sequence>MREKIIRQLGLVNLYPHSNQTLWEAYGICSLKFNHSICMSYMRVNSHQEIQAEIEQAQHRLRQLLEDPQLEEFNPRNRIKRAPWFGFVGTIARELFGTMDYSDKEHITEEINKLYQDNRELVHLSQNNTHIIRSEINEILKHEVNITERIKEVVRTSAYLKQAVNKQLSDLQRSQLFSMATDEHIHLMTNHLRTLNNASKTIEEAKWGKLTYLTVSAKQLHRATADMMEKHPTLNPPQPLDHMDINTLARVSTVETGKTNGHFLIIITVPLFDQMPWLAYEPKSLPKPEKIGDQISTLTIQPTSKYLVSEPSFDEYFLAGQDYINSCKPIGPDMACPPDFPSKTTKLENEVDCEMKLLMDPKTENLRECNIRIIQKSENRIINGTGLIHIQQGCQVNCNEYTIRGIARESIKIDLIAPSFNLSLETLNSSLKINDAVPNLFTQSQDPATIIDKFEPWGQELEENEEKMSLIALDHQKEEINRKITIGSVTTLGIISLIIGGKAIQKTIRQFLSKPRKPSRVDEKPVIIQLRTVEKKTSTSQEVKEPHPTTVTTEEAPGTVEKSTKPKTFRLRDYKSPIQTKTSASTS</sequence>
<evidence type="ECO:0000256" key="1">
    <source>
        <dbReference type="SAM" id="MobiDB-lite"/>
    </source>
</evidence>
<feature type="region of interest" description="Disordered" evidence="1">
    <location>
        <begin position="535"/>
        <end position="587"/>
    </location>
</feature>
<accession>A0A8J2EIA3</accession>
<evidence type="ECO:0008006" key="4">
    <source>
        <dbReference type="Google" id="ProtNLM"/>
    </source>
</evidence>
<name>A0A8J2EIA3_COTCN</name>
<evidence type="ECO:0000313" key="2">
    <source>
        <dbReference type="EMBL" id="CAG5073427.1"/>
    </source>
</evidence>
<dbReference type="OrthoDB" id="7697589at2759"/>
<feature type="compositionally biased region" description="Basic and acidic residues" evidence="1">
    <location>
        <begin position="535"/>
        <end position="547"/>
    </location>
</feature>
<reference evidence="2" key="1">
    <citation type="submission" date="2021-04" db="EMBL/GenBank/DDBJ databases">
        <authorList>
            <person name="Chebbi M.A.C M."/>
        </authorList>
    </citation>
    <scope>NUCLEOTIDE SEQUENCE</scope>
</reference>
<gene>
    <name evidence="2" type="ORF">HICCMSTLAB_LOCUS370</name>
</gene>
<dbReference type="Proteomes" id="UP000786811">
    <property type="component" value="Unassembled WGS sequence"/>
</dbReference>
<proteinExistence type="predicted"/>
<comment type="caution">
    <text evidence="2">The sequence shown here is derived from an EMBL/GenBank/DDBJ whole genome shotgun (WGS) entry which is preliminary data.</text>
</comment>
<dbReference type="EMBL" id="CAJNRD030001114">
    <property type="protein sequence ID" value="CAG5073427.1"/>
    <property type="molecule type" value="Genomic_DNA"/>
</dbReference>
<feature type="compositionally biased region" description="Polar residues" evidence="1">
    <location>
        <begin position="577"/>
        <end position="587"/>
    </location>
</feature>
<dbReference type="Pfam" id="PF12259">
    <property type="entry name" value="Baculo_F"/>
    <property type="match status" value="1"/>
</dbReference>
<dbReference type="AlphaFoldDB" id="A0A8J2EIA3"/>
<evidence type="ECO:0000313" key="3">
    <source>
        <dbReference type="Proteomes" id="UP000786811"/>
    </source>
</evidence>
<keyword evidence="3" id="KW-1185">Reference proteome</keyword>
<dbReference type="InterPro" id="IPR022048">
    <property type="entry name" value="Envelope_fusion-like"/>
</dbReference>
<organism evidence="2 3">
    <name type="scientific">Cotesia congregata</name>
    <name type="common">Parasitoid wasp</name>
    <name type="synonym">Apanteles congregatus</name>
    <dbReference type="NCBI Taxonomy" id="51543"/>
    <lineage>
        <taxon>Eukaryota</taxon>
        <taxon>Metazoa</taxon>
        <taxon>Ecdysozoa</taxon>
        <taxon>Arthropoda</taxon>
        <taxon>Hexapoda</taxon>
        <taxon>Insecta</taxon>
        <taxon>Pterygota</taxon>
        <taxon>Neoptera</taxon>
        <taxon>Endopterygota</taxon>
        <taxon>Hymenoptera</taxon>
        <taxon>Apocrita</taxon>
        <taxon>Ichneumonoidea</taxon>
        <taxon>Braconidae</taxon>
        <taxon>Microgastrinae</taxon>
        <taxon>Cotesia</taxon>
    </lineage>
</organism>